<accession>A0A369BKE8</accession>
<evidence type="ECO:0000256" key="4">
    <source>
        <dbReference type="ARBA" id="ARBA00022729"/>
    </source>
</evidence>
<dbReference type="Pfam" id="PF25198">
    <property type="entry name" value="Spore_GerAC_N"/>
    <property type="match status" value="1"/>
</dbReference>
<dbReference type="InterPro" id="IPR038501">
    <property type="entry name" value="Spore_GerAC_C_sf"/>
</dbReference>
<dbReference type="NCBIfam" id="TIGR02887">
    <property type="entry name" value="spore_ger_x_C"/>
    <property type="match status" value="1"/>
</dbReference>
<evidence type="ECO:0000256" key="3">
    <source>
        <dbReference type="ARBA" id="ARBA00022544"/>
    </source>
</evidence>
<reference evidence="10 11" key="1">
    <citation type="submission" date="2018-07" db="EMBL/GenBank/DDBJ databases">
        <title>Genomic Encyclopedia of Type Strains, Phase IV (KMG-IV): sequencing the most valuable type-strain genomes for metagenomic binning, comparative biology and taxonomic classification.</title>
        <authorList>
            <person name="Goeker M."/>
        </authorList>
    </citation>
    <scope>NUCLEOTIDE SEQUENCE [LARGE SCALE GENOMIC DNA]</scope>
    <source>
        <strain evidence="10 11">DSM 27016</strain>
    </source>
</reference>
<dbReference type="Pfam" id="PF05504">
    <property type="entry name" value="Spore_GerAC"/>
    <property type="match status" value="1"/>
</dbReference>
<evidence type="ECO:0000259" key="9">
    <source>
        <dbReference type="Pfam" id="PF25198"/>
    </source>
</evidence>
<dbReference type="PANTHER" id="PTHR35789">
    <property type="entry name" value="SPORE GERMINATION PROTEIN B3"/>
    <property type="match status" value="1"/>
</dbReference>
<comment type="caution">
    <text evidence="10">The sequence shown here is derived from an EMBL/GenBank/DDBJ whole genome shotgun (WGS) entry which is preliminary data.</text>
</comment>
<evidence type="ECO:0000256" key="1">
    <source>
        <dbReference type="ARBA" id="ARBA00004635"/>
    </source>
</evidence>
<feature type="domain" description="Spore germination GerAC-like C-terminal" evidence="8">
    <location>
        <begin position="218"/>
        <end position="380"/>
    </location>
</feature>
<comment type="similarity">
    <text evidence="2">Belongs to the GerABKC lipoprotein family.</text>
</comment>
<evidence type="ECO:0000256" key="6">
    <source>
        <dbReference type="ARBA" id="ARBA00023139"/>
    </source>
</evidence>
<dbReference type="InterPro" id="IPR008844">
    <property type="entry name" value="Spore_GerAC-like"/>
</dbReference>
<keyword evidence="7" id="KW-0449">Lipoprotein</keyword>
<keyword evidence="5" id="KW-0472">Membrane</keyword>
<comment type="subcellular location">
    <subcellularLocation>
        <location evidence="1">Membrane</location>
        <topology evidence="1">Lipid-anchor</topology>
    </subcellularLocation>
</comment>
<dbReference type="EMBL" id="QPJT01000001">
    <property type="protein sequence ID" value="RCX20947.1"/>
    <property type="molecule type" value="Genomic_DNA"/>
</dbReference>
<name>A0A369BKE8_9FIRM</name>
<dbReference type="Gene3D" id="3.30.300.210">
    <property type="entry name" value="Nutrient germinant receptor protein C, domain 3"/>
    <property type="match status" value="1"/>
</dbReference>
<evidence type="ECO:0000256" key="2">
    <source>
        <dbReference type="ARBA" id="ARBA00007886"/>
    </source>
</evidence>
<dbReference type="InterPro" id="IPR057336">
    <property type="entry name" value="GerAC_N"/>
</dbReference>
<sequence>MKKEVEHLIFKTAICIMLVLALSGCWNARELKDLSIVAGIGIDKAETPDNISLTAQIVKPAEIKKPSNGTAGGEDTAFWNIKSTGQTVFDAVREVTHKTSNRLYIAHTQAIIFGKDISAEGVQQYLDFFMRSHETRPTAMILVSDTTAGEVLDVKPEIEKLPAMNLAKLAKMQEILTAHAMAVNLQDFTARLISKTTSPIAPIVTIHNDDRKEVLYVEGMAVFKGDKLTGTLDPAETRGLLWVLGKVKSGNINVSFPDGKATLEIIKAESEVTPKIKDGKPSIHIRIKADANLVNQTTPKNLATLSGFSSLGKQQDNTIRDEIEAALKKAKELNTDVFGFGDKFHKKYRREWKLMEDNWDEIFPDLEVEIEVKSSVKEAGLIIKPAVPEVVSEEE</sequence>
<dbReference type="GO" id="GO:0009847">
    <property type="term" value="P:spore germination"/>
    <property type="evidence" value="ECO:0007669"/>
    <property type="project" value="InterPro"/>
</dbReference>
<evidence type="ECO:0000256" key="7">
    <source>
        <dbReference type="ARBA" id="ARBA00023288"/>
    </source>
</evidence>
<dbReference type="RefSeq" id="WP_114295895.1">
    <property type="nucleotide sequence ID" value="NZ_QPJT01000001.1"/>
</dbReference>
<dbReference type="PANTHER" id="PTHR35789:SF1">
    <property type="entry name" value="SPORE GERMINATION PROTEIN B3"/>
    <property type="match status" value="1"/>
</dbReference>
<keyword evidence="6" id="KW-0564">Palmitate</keyword>
<keyword evidence="4" id="KW-0732">Signal</keyword>
<proteinExistence type="inferred from homology"/>
<dbReference type="Proteomes" id="UP000253034">
    <property type="component" value="Unassembled WGS sequence"/>
</dbReference>
<keyword evidence="3" id="KW-0309">Germination</keyword>
<feature type="domain" description="Spore germination protein N-terminal" evidence="9">
    <location>
        <begin position="28"/>
        <end position="206"/>
    </location>
</feature>
<evidence type="ECO:0000313" key="11">
    <source>
        <dbReference type="Proteomes" id="UP000253034"/>
    </source>
</evidence>
<dbReference type="OrthoDB" id="9816067at2"/>
<dbReference type="Gene3D" id="6.20.190.10">
    <property type="entry name" value="Nutrient germinant receptor protein C, domain 1"/>
    <property type="match status" value="1"/>
</dbReference>
<evidence type="ECO:0000256" key="5">
    <source>
        <dbReference type="ARBA" id="ARBA00023136"/>
    </source>
</evidence>
<organism evidence="10 11">
    <name type="scientific">Anaerobacterium chartisolvens</name>
    <dbReference type="NCBI Taxonomy" id="1297424"/>
    <lineage>
        <taxon>Bacteria</taxon>
        <taxon>Bacillati</taxon>
        <taxon>Bacillota</taxon>
        <taxon>Clostridia</taxon>
        <taxon>Eubacteriales</taxon>
        <taxon>Oscillospiraceae</taxon>
        <taxon>Anaerobacterium</taxon>
    </lineage>
</organism>
<evidence type="ECO:0000313" key="10">
    <source>
        <dbReference type="EMBL" id="RCX20947.1"/>
    </source>
</evidence>
<dbReference type="InterPro" id="IPR046953">
    <property type="entry name" value="Spore_GerAC-like_C"/>
</dbReference>
<dbReference type="GO" id="GO:0016020">
    <property type="term" value="C:membrane"/>
    <property type="evidence" value="ECO:0007669"/>
    <property type="project" value="UniProtKB-SubCell"/>
</dbReference>
<protein>
    <submittedName>
        <fullName evidence="10">Spore germination protein KC</fullName>
    </submittedName>
</protein>
<gene>
    <name evidence="10" type="ORF">DFR58_101150</name>
</gene>
<dbReference type="AlphaFoldDB" id="A0A369BKE8"/>
<evidence type="ECO:0000259" key="8">
    <source>
        <dbReference type="Pfam" id="PF05504"/>
    </source>
</evidence>
<dbReference type="PROSITE" id="PS51257">
    <property type="entry name" value="PROKAR_LIPOPROTEIN"/>
    <property type="match status" value="1"/>
</dbReference>
<keyword evidence="11" id="KW-1185">Reference proteome</keyword>